<gene>
    <name evidence="3" type="ORF">LMG28140_00632</name>
</gene>
<reference evidence="3 4" key="1">
    <citation type="submission" date="2020-10" db="EMBL/GenBank/DDBJ databases">
        <authorList>
            <person name="Peeters C."/>
        </authorList>
    </citation>
    <scope>NUCLEOTIDE SEQUENCE [LARGE SCALE GENOMIC DNA]</scope>
    <source>
        <strain evidence="3 4">LMG 28140</strain>
    </source>
</reference>
<evidence type="ECO:0000313" key="4">
    <source>
        <dbReference type="Proteomes" id="UP000598032"/>
    </source>
</evidence>
<accession>A0ABM8NBP1</accession>
<evidence type="ECO:0000256" key="2">
    <source>
        <dbReference type="SAM" id="SignalP"/>
    </source>
</evidence>
<dbReference type="Proteomes" id="UP000598032">
    <property type="component" value="Unassembled WGS sequence"/>
</dbReference>
<protein>
    <submittedName>
        <fullName evidence="3">Uncharacterized protein</fullName>
    </submittedName>
</protein>
<feature type="region of interest" description="Disordered" evidence="1">
    <location>
        <begin position="24"/>
        <end position="93"/>
    </location>
</feature>
<dbReference type="EMBL" id="CAJHCP010000002">
    <property type="protein sequence ID" value="CAD6515656.1"/>
    <property type="molecule type" value="Genomic_DNA"/>
</dbReference>
<evidence type="ECO:0000313" key="3">
    <source>
        <dbReference type="EMBL" id="CAD6515656.1"/>
    </source>
</evidence>
<evidence type="ECO:0000256" key="1">
    <source>
        <dbReference type="SAM" id="MobiDB-lite"/>
    </source>
</evidence>
<feature type="compositionally biased region" description="Low complexity" evidence="1">
    <location>
        <begin position="76"/>
        <end position="93"/>
    </location>
</feature>
<proteinExistence type="predicted"/>
<keyword evidence="4" id="KW-1185">Reference proteome</keyword>
<feature type="compositionally biased region" description="Low complexity" evidence="1">
    <location>
        <begin position="43"/>
        <end position="64"/>
    </location>
</feature>
<name>A0ABM8NBP1_9BURK</name>
<feature type="signal peptide" evidence="2">
    <location>
        <begin position="1"/>
        <end position="22"/>
    </location>
</feature>
<feature type="chain" id="PRO_5046648006" evidence="2">
    <location>
        <begin position="23"/>
        <end position="93"/>
    </location>
</feature>
<organism evidence="3 4">
    <name type="scientific">Paraburkholderia metrosideri</name>
    <dbReference type="NCBI Taxonomy" id="580937"/>
    <lineage>
        <taxon>Bacteria</taxon>
        <taxon>Pseudomonadati</taxon>
        <taxon>Pseudomonadota</taxon>
        <taxon>Betaproteobacteria</taxon>
        <taxon>Burkholderiales</taxon>
        <taxon>Burkholderiaceae</taxon>
        <taxon>Paraburkholderia</taxon>
    </lineage>
</organism>
<sequence length="93" mass="8603">MRVAMKAIVCSALLVISGGAFSQGMNGGAAEAKGATGTGNPSGEGSTATPSSSGSGKSPSAAATNNAHGKMHHKSGTATPASASGANRASGGS</sequence>
<keyword evidence="2" id="KW-0732">Signal</keyword>
<comment type="caution">
    <text evidence="3">The sequence shown here is derived from an EMBL/GenBank/DDBJ whole genome shotgun (WGS) entry which is preliminary data.</text>
</comment>